<gene>
    <name evidence="1" type="ORF">METZ01_LOCUS103646</name>
</gene>
<proteinExistence type="predicted"/>
<dbReference type="AlphaFoldDB" id="A0A381WEA4"/>
<evidence type="ECO:0000313" key="1">
    <source>
        <dbReference type="EMBL" id="SVA50792.1"/>
    </source>
</evidence>
<name>A0A381WEA4_9ZZZZ</name>
<organism evidence="1">
    <name type="scientific">marine metagenome</name>
    <dbReference type="NCBI Taxonomy" id="408172"/>
    <lineage>
        <taxon>unclassified sequences</taxon>
        <taxon>metagenomes</taxon>
        <taxon>ecological metagenomes</taxon>
    </lineage>
</organism>
<dbReference type="Pfam" id="PF19649">
    <property type="entry name" value="DUF6152"/>
    <property type="match status" value="1"/>
</dbReference>
<accession>A0A381WEA4</accession>
<dbReference type="EMBL" id="UINC01011518">
    <property type="protein sequence ID" value="SVA50792.1"/>
    <property type="molecule type" value="Genomic_DNA"/>
</dbReference>
<sequence length="132" mass="15121">MLRNLVLIILFSAPAFLCAHHSVALVFSQERITLEGSIKELKWINPHSSFVLEITKEDGAKEEWLVELLARIALERGGWSLDELQNGWNITLTGRVGYRERVLRFVEARLPDGRTLRERSPLDPSDKKILTN</sequence>
<dbReference type="InterPro" id="IPR046150">
    <property type="entry name" value="DUF6152"/>
</dbReference>
<protein>
    <submittedName>
        <fullName evidence="1">Uncharacterized protein</fullName>
    </submittedName>
</protein>
<reference evidence="1" key="1">
    <citation type="submission" date="2018-05" db="EMBL/GenBank/DDBJ databases">
        <authorList>
            <person name="Lanie J.A."/>
            <person name="Ng W.-L."/>
            <person name="Kazmierczak K.M."/>
            <person name="Andrzejewski T.M."/>
            <person name="Davidsen T.M."/>
            <person name="Wayne K.J."/>
            <person name="Tettelin H."/>
            <person name="Glass J.I."/>
            <person name="Rusch D."/>
            <person name="Podicherti R."/>
            <person name="Tsui H.-C.T."/>
            <person name="Winkler M.E."/>
        </authorList>
    </citation>
    <scope>NUCLEOTIDE SEQUENCE</scope>
</reference>